<dbReference type="EMBL" id="JANPWB010000003">
    <property type="protein sequence ID" value="KAJ1203055.1"/>
    <property type="molecule type" value="Genomic_DNA"/>
</dbReference>
<reference evidence="2" key="1">
    <citation type="journal article" date="2022" name="bioRxiv">
        <title>Sequencing and chromosome-scale assembly of the giantPleurodeles waltlgenome.</title>
        <authorList>
            <person name="Brown T."/>
            <person name="Elewa A."/>
            <person name="Iarovenko S."/>
            <person name="Subramanian E."/>
            <person name="Araus A.J."/>
            <person name="Petzold A."/>
            <person name="Susuki M."/>
            <person name="Suzuki K.-i.T."/>
            <person name="Hayashi T."/>
            <person name="Toyoda A."/>
            <person name="Oliveira C."/>
            <person name="Osipova E."/>
            <person name="Leigh N.D."/>
            <person name="Simon A."/>
            <person name="Yun M.H."/>
        </authorList>
    </citation>
    <scope>NUCLEOTIDE SEQUENCE</scope>
    <source>
        <strain evidence="2">20211129_DDA</strain>
        <tissue evidence="2">Liver</tissue>
    </source>
</reference>
<accession>A0AAV7VSQ2</accession>
<sequence>MCWYAFSFCLHQRPDEEIGKVALNEWCPLQVGGPHRISPKRAEERKHQGGGCGGATSVPSATQQQQSQMQ</sequence>
<proteinExistence type="predicted"/>
<organism evidence="2 3">
    <name type="scientific">Pleurodeles waltl</name>
    <name type="common">Iberian ribbed newt</name>
    <dbReference type="NCBI Taxonomy" id="8319"/>
    <lineage>
        <taxon>Eukaryota</taxon>
        <taxon>Metazoa</taxon>
        <taxon>Chordata</taxon>
        <taxon>Craniata</taxon>
        <taxon>Vertebrata</taxon>
        <taxon>Euteleostomi</taxon>
        <taxon>Amphibia</taxon>
        <taxon>Batrachia</taxon>
        <taxon>Caudata</taxon>
        <taxon>Salamandroidea</taxon>
        <taxon>Salamandridae</taxon>
        <taxon>Pleurodelinae</taxon>
        <taxon>Pleurodeles</taxon>
    </lineage>
</organism>
<feature type="region of interest" description="Disordered" evidence="1">
    <location>
        <begin position="33"/>
        <end position="70"/>
    </location>
</feature>
<name>A0AAV7VSQ2_PLEWA</name>
<gene>
    <name evidence="2" type="ORF">NDU88_006850</name>
</gene>
<keyword evidence="3" id="KW-1185">Reference proteome</keyword>
<dbReference type="Proteomes" id="UP001066276">
    <property type="component" value="Chromosome 2_1"/>
</dbReference>
<evidence type="ECO:0000313" key="2">
    <source>
        <dbReference type="EMBL" id="KAJ1203055.1"/>
    </source>
</evidence>
<dbReference type="AlphaFoldDB" id="A0AAV7VSQ2"/>
<evidence type="ECO:0000256" key="1">
    <source>
        <dbReference type="SAM" id="MobiDB-lite"/>
    </source>
</evidence>
<evidence type="ECO:0000313" key="3">
    <source>
        <dbReference type="Proteomes" id="UP001066276"/>
    </source>
</evidence>
<protein>
    <submittedName>
        <fullName evidence="2">Uncharacterized protein</fullName>
    </submittedName>
</protein>
<comment type="caution">
    <text evidence="2">The sequence shown here is derived from an EMBL/GenBank/DDBJ whole genome shotgun (WGS) entry which is preliminary data.</text>
</comment>